<keyword evidence="1" id="KW-1133">Transmembrane helix</keyword>
<organism evidence="3">
    <name type="scientific">Rhizophora mucronata</name>
    <name type="common">Asiatic mangrove</name>
    <dbReference type="NCBI Taxonomy" id="61149"/>
    <lineage>
        <taxon>Eukaryota</taxon>
        <taxon>Viridiplantae</taxon>
        <taxon>Streptophyta</taxon>
        <taxon>Embryophyta</taxon>
        <taxon>Tracheophyta</taxon>
        <taxon>Spermatophyta</taxon>
        <taxon>Magnoliopsida</taxon>
        <taxon>eudicotyledons</taxon>
        <taxon>Gunneridae</taxon>
        <taxon>Pentapetalae</taxon>
        <taxon>rosids</taxon>
        <taxon>fabids</taxon>
        <taxon>Malpighiales</taxon>
        <taxon>Rhizophoraceae</taxon>
        <taxon>Rhizophora</taxon>
    </lineage>
</organism>
<name>A0A2P2N9H0_RHIMU</name>
<dbReference type="EMBL" id="GGEC01058651">
    <property type="protein sequence ID" value="MBX39135.1"/>
    <property type="molecule type" value="Transcribed_RNA"/>
</dbReference>
<dbReference type="PANTHER" id="PTHR37702:SF9">
    <property type="entry name" value="PROLINE-RICH FAMILY PROTEIN"/>
    <property type="match status" value="1"/>
</dbReference>
<accession>A0A2P2N9H0</accession>
<reference evidence="3" key="1">
    <citation type="submission" date="2018-02" db="EMBL/GenBank/DDBJ databases">
        <title>Rhizophora mucronata_Transcriptome.</title>
        <authorList>
            <person name="Meera S.P."/>
            <person name="Sreeshan A."/>
            <person name="Augustine A."/>
        </authorList>
    </citation>
    <scope>NUCLEOTIDE SEQUENCE</scope>
    <source>
        <tissue evidence="3">Leaf</tissue>
    </source>
</reference>
<evidence type="ECO:0000256" key="2">
    <source>
        <dbReference type="SAM" id="SignalP"/>
    </source>
</evidence>
<feature type="signal peptide" evidence="2">
    <location>
        <begin position="1"/>
        <end position="21"/>
    </location>
</feature>
<dbReference type="PANTHER" id="PTHR37702">
    <property type="entry name" value="PROLINE-RICH FAMILY PROTEIN"/>
    <property type="match status" value="1"/>
</dbReference>
<dbReference type="AlphaFoldDB" id="A0A2P2N9H0"/>
<keyword evidence="1" id="KW-0812">Transmembrane</keyword>
<keyword evidence="2" id="KW-0732">Signal</keyword>
<proteinExistence type="predicted"/>
<feature type="transmembrane region" description="Helical" evidence="1">
    <location>
        <begin position="127"/>
        <end position="144"/>
    </location>
</feature>
<feature type="chain" id="PRO_5015160227" evidence="2">
    <location>
        <begin position="22"/>
        <end position="145"/>
    </location>
</feature>
<evidence type="ECO:0000256" key="1">
    <source>
        <dbReference type="SAM" id="Phobius"/>
    </source>
</evidence>
<keyword evidence="1" id="KW-0472">Membrane</keyword>
<sequence length="145" mass="16353">MQAFPILIWIIVFFDSPAKLASQSAVLPGQNSVYYSPPPPPYPYACSYPCQPPPVPTKFCPPPPSLPLPPPPLPPFYPPPDWNVPYPPPLFYAPPPPNPILFYFPWYYKNPPPPPDYSDAMTRPKPRMLFVSCMILVMFLLVLGL</sequence>
<evidence type="ECO:0000313" key="3">
    <source>
        <dbReference type="EMBL" id="MBX39135.1"/>
    </source>
</evidence>
<protein>
    <submittedName>
        <fullName evidence="3">Uncharacterized protein</fullName>
    </submittedName>
</protein>